<gene>
    <name evidence="3" type="ORF">FHX48_001201</name>
</gene>
<keyword evidence="1" id="KW-1133">Transmembrane helix</keyword>
<dbReference type="Pfam" id="PF25362">
    <property type="entry name" value="bPH_11"/>
    <property type="match status" value="1"/>
</dbReference>
<comment type="caution">
    <text evidence="3">The sequence shown here is derived from an EMBL/GenBank/DDBJ whole genome shotgun (WGS) entry which is preliminary data.</text>
</comment>
<accession>A0A7W3JNJ4</accession>
<dbReference type="AlphaFoldDB" id="A0A7W3JNJ4"/>
<evidence type="ECO:0000259" key="2">
    <source>
        <dbReference type="Pfam" id="PF25362"/>
    </source>
</evidence>
<feature type="domain" description="PH" evidence="2">
    <location>
        <begin position="41"/>
        <end position="150"/>
    </location>
</feature>
<dbReference type="Proteomes" id="UP000526083">
    <property type="component" value="Unassembled WGS sequence"/>
</dbReference>
<reference evidence="3 4" key="1">
    <citation type="submission" date="2020-07" db="EMBL/GenBank/DDBJ databases">
        <title>Sequencing the genomes of 1000 actinobacteria strains.</title>
        <authorList>
            <person name="Klenk H.-P."/>
        </authorList>
    </citation>
    <scope>NUCLEOTIDE SEQUENCE [LARGE SCALE GENOMIC DNA]</scope>
    <source>
        <strain evidence="3 4">DSM 27576</strain>
    </source>
</reference>
<keyword evidence="4" id="KW-1185">Reference proteome</keyword>
<evidence type="ECO:0000313" key="4">
    <source>
        <dbReference type="Proteomes" id="UP000526083"/>
    </source>
</evidence>
<keyword evidence="1" id="KW-0472">Membrane</keyword>
<feature type="transmembrane region" description="Helical" evidence="1">
    <location>
        <begin position="6"/>
        <end position="26"/>
    </location>
</feature>
<organism evidence="3 4">
    <name type="scientific">Microbacterium halimionae</name>
    <dbReference type="NCBI Taxonomy" id="1526413"/>
    <lineage>
        <taxon>Bacteria</taxon>
        <taxon>Bacillati</taxon>
        <taxon>Actinomycetota</taxon>
        <taxon>Actinomycetes</taxon>
        <taxon>Micrococcales</taxon>
        <taxon>Microbacteriaceae</taxon>
        <taxon>Microbacterium</taxon>
    </lineage>
</organism>
<protein>
    <recommendedName>
        <fullName evidence="2">PH domain-containing protein</fullName>
    </recommendedName>
</protein>
<evidence type="ECO:0000313" key="3">
    <source>
        <dbReference type="EMBL" id="MBA8816128.1"/>
    </source>
</evidence>
<proteinExistence type="predicted"/>
<dbReference type="EMBL" id="JACGWY010000002">
    <property type="protein sequence ID" value="MBA8816128.1"/>
    <property type="molecule type" value="Genomic_DNA"/>
</dbReference>
<name>A0A7W3JNJ4_9MICO</name>
<dbReference type="InterPro" id="IPR057446">
    <property type="entry name" value="PH_bac"/>
</dbReference>
<sequence length="175" mass="19028">MTREGALLVMLGVAVALVGLMVWGWLRRKNRDSGLIAPFGDAPQGSRLVATFPGLYVATTAHSVALERLAIKGLSFRAAITLVVFDTGVALDLAGEERIFIPRERIIEARQATVTIDRVVERDGLTRLVWRLEDETTVDSYFRPQETSSRALAAALEALISDTQNSAKTSTGDEA</sequence>
<evidence type="ECO:0000256" key="1">
    <source>
        <dbReference type="SAM" id="Phobius"/>
    </source>
</evidence>
<dbReference type="RefSeq" id="WP_167049719.1">
    <property type="nucleotide sequence ID" value="NZ_JAAOZB010000002.1"/>
</dbReference>
<keyword evidence="1" id="KW-0812">Transmembrane</keyword>